<evidence type="ECO:0000313" key="2">
    <source>
        <dbReference type="Proteomes" id="UP001230156"/>
    </source>
</evidence>
<gene>
    <name evidence="1" type="ORF">Q8A70_09425</name>
</gene>
<proteinExistence type="predicted"/>
<accession>A0ABU0YL04</accession>
<dbReference type="InterPro" id="IPR019285">
    <property type="entry name" value="DUF2336"/>
</dbReference>
<comment type="caution">
    <text evidence="1">The sequence shown here is derived from an EMBL/GenBank/DDBJ whole genome shotgun (WGS) entry which is preliminary data.</text>
</comment>
<sequence>MTAIGDLMGDHGRILTLQERALVNDILKKLIQDVARPVRKALAEKLALSPHAPREVTTLLANDEFDIASPILLNSPLLEDEDLMEIVRHRTISHRLAIAMRRSLNEPVCDALVATNSVDVIKALLENHGARISAATMTYLVDQSKTLDVYQEPLLRRADLPQDLAKRMYCWVSAAMRQFIVENFPVDPVELDLALSQIAQQAAQSVSLPAADDPAINLARQLAERQDLTPDIIVETLRRGETPLFEAMLGERIGVKPILARKLIYDSTGEGLVVACRAAGIDRSSFVTLFMLMQRARTEPMTRDPYLMSKSLELFDRVSTDAAKKMVERWSVDPEYLKSILKLQQRRR</sequence>
<keyword evidence="2" id="KW-1185">Reference proteome</keyword>
<evidence type="ECO:0000313" key="1">
    <source>
        <dbReference type="EMBL" id="MDQ7247887.1"/>
    </source>
</evidence>
<organism evidence="1 2">
    <name type="scientific">Dongia sedimenti</name>
    <dbReference type="NCBI Taxonomy" id="3064282"/>
    <lineage>
        <taxon>Bacteria</taxon>
        <taxon>Pseudomonadati</taxon>
        <taxon>Pseudomonadota</taxon>
        <taxon>Alphaproteobacteria</taxon>
        <taxon>Rhodospirillales</taxon>
        <taxon>Dongiaceae</taxon>
        <taxon>Dongia</taxon>
    </lineage>
</organism>
<dbReference type="EMBL" id="JAUYVI010000003">
    <property type="protein sequence ID" value="MDQ7247887.1"/>
    <property type="molecule type" value="Genomic_DNA"/>
</dbReference>
<dbReference type="Pfam" id="PF10098">
    <property type="entry name" value="DUF2336"/>
    <property type="match status" value="1"/>
</dbReference>
<protein>
    <submittedName>
        <fullName evidence="1">DUF2336 domain-containing protein</fullName>
    </submittedName>
</protein>
<reference evidence="2" key="1">
    <citation type="submission" date="2023-08" db="EMBL/GenBank/DDBJ databases">
        <title>Rhodospirillaceae gen. nov., a novel taxon isolated from the Yangtze River Yuezi River estuary sludge.</title>
        <authorList>
            <person name="Ruan L."/>
        </authorList>
    </citation>
    <scope>NUCLEOTIDE SEQUENCE [LARGE SCALE GENOMIC DNA]</scope>
    <source>
        <strain evidence="2">R-7</strain>
    </source>
</reference>
<dbReference type="RefSeq" id="WP_379955330.1">
    <property type="nucleotide sequence ID" value="NZ_JAUYVI010000003.1"/>
</dbReference>
<name>A0ABU0YL04_9PROT</name>
<dbReference type="Proteomes" id="UP001230156">
    <property type="component" value="Unassembled WGS sequence"/>
</dbReference>